<proteinExistence type="predicted"/>
<evidence type="ECO:0000313" key="3">
    <source>
        <dbReference type="EMBL" id="HII73192.1"/>
    </source>
</evidence>
<dbReference type="PANTHER" id="PTHR35901">
    <property type="entry name" value="RIBONUCLEASE VAPC3"/>
    <property type="match status" value="1"/>
</dbReference>
<dbReference type="CDD" id="cd09873">
    <property type="entry name" value="PIN_Pae0151-like"/>
    <property type="match status" value="1"/>
</dbReference>
<sequence length="137" mass="15815">MILDSSAIASFFFRDNFTDKVIKIIEGSDEDFLTLDLAFAEVSNVAWKRIVIFNDDYNITLEQLKNALDFIEKLCKIVYVKDITMEAINLAVQEKLPFYDSAFLYLAIKEGTKLLTTDLKLFNKLNDKLKNYVIVPE</sequence>
<reference evidence="3" key="1">
    <citation type="journal article" date="2020" name="bioRxiv">
        <title>A rank-normalized archaeal taxonomy based on genome phylogeny resolves widespread incomplete and uneven classifications.</title>
        <authorList>
            <person name="Rinke C."/>
            <person name="Chuvochina M."/>
            <person name="Mussig A.J."/>
            <person name="Chaumeil P.-A."/>
            <person name="Waite D.W."/>
            <person name="Whitman W.B."/>
            <person name="Parks D.H."/>
            <person name="Hugenholtz P."/>
        </authorList>
    </citation>
    <scope>NUCLEOTIDE SEQUENCE</scope>
    <source>
        <strain evidence="3">UBA8838</strain>
    </source>
</reference>
<dbReference type="Proteomes" id="UP000646844">
    <property type="component" value="Unassembled WGS sequence"/>
</dbReference>
<protein>
    <submittedName>
        <fullName evidence="3">Type II toxin-antitoxin system VapC family toxin</fullName>
    </submittedName>
</protein>
<feature type="domain" description="PIN" evidence="2">
    <location>
        <begin position="1"/>
        <end position="124"/>
    </location>
</feature>
<dbReference type="PANTHER" id="PTHR35901:SF1">
    <property type="entry name" value="EXONUCLEASE VAPC9"/>
    <property type="match status" value="1"/>
</dbReference>
<dbReference type="InterPro" id="IPR029060">
    <property type="entry name" value="PIN-like_dom_sf"/>
</dbReference>
<evidence type="ECO:0000313" key="4">
    <source>
        <dbReference type="Proteomes" id="UP000646844"/>
    </source>
</evidence>
<evidence type="ECO:0000259" key="2">
    <source>
        <dbReference type="Pfam" id="PF01850"/>
    </source>
</evidence>
<name>A0A832WQI7_9CREN</name>
<keyword evidence="1" id="KW-0460">Magnesium</keyword>
<dbReference type="RefSeq" id="WP_069168156.1">
    <property type="nucleotide sequence ID" value="NZ_BAABQO010000001.1"/>
</dbReference>
<dbReference type="InterPro" id="IPR051619">
    <property type="entry name" value="TypeII_TA_RNase_PINc/VapC"/>
</dbReference>
<dbReference type="InterPro" id="IPR044153">
    <property type="entry name" value="PIN_Pae0151-like"/>
</dbReference>
<dbReference type="OMA" id="SNVAWKR"/>
<dbReference type="InterPro" id="IPR002716">
    <property type="entry name" value="PIN_dom"/>
</dbReference>
<accession>A0A832WQI7</accession>
<dbReference type="EMBL" id="DUJO01000010">
    <property type="protein sequence ID" value="HII73192.1"/>
    <property type="molecule type" value="Genomic_DNA"/>
</dbReference>
<evidence type="ECO:0000256" key="1">
    <source>
        <dbReference type="ARBA" id="ARBA00022842"/>
    </source>
</evidence>
<dbReference type="Pfam" id="PF01850">
    <property type="entry name" value="PIN"/>
    <property type="match status" value="1"/>
</dbReference>
<dbReference type="AlphaFoldDB" id="A0A832WQI7"/>
<dbReference type="SUPFAM" id="SSF88723">
    <property type="entry name" value="PIN domain-like"/>
    <property type="match status" value="1"/>
</dbReference>
<organism evidence="3 4">
    <name type="scientific">Sulfurisphaera tokodaii</name>
    <dbReference type="NCBI Taxonomy" id="111955"/>
    <lineage>
        <taxon>Archaea</taxon>
        <taxon>Thermoproteota</taxon>
        <taxon>Thermoprotei</taxon>
        <taxon>Sulfolobales</taxon>
        <taxon>Sulfolobaceae</taxon>
        <taxon>Sulfurisphaera</taxon>
    </lineage>
</organism>
<comment type="caution">
    <text evidence="3">The sequence shown here is derived from an EMBL/GenBank/DDBJ whole genome shotgun (WGS) entry which is preliminary data.</text>
</comment>
<gene>
    <name evidence="3" type="ORF">HA332_02030</name>
</gene>
<dbReference type="GeneID" id="1460073"/>
<dbReference type="Gene3D" id="3.40.50.1010">
    <property type="entry name" value="5'-nuclease"/>
    <property type="match status" value="1"/>
</dbReference>